<proteinExistence type="predicted"/>
<gene>
    <name evidence="2" type="ORF">ED733_004189</name>
</gene>
<dbReference type="Gene3D" id="3.30.110.90">
    <property type="entry name" value="Amidohydrolase"/>
    <property type="match status" value="1"/>
</dbReference>
<dbReference type="InterPro" id="IPR006680">
    <property type="entry name" value="Amidohydro-rel"/>
</dbReference>
<protein>
    <recommendedName>
        <fullName evidence="1">Amidohydrolase-related domain-containing protein</fullName>
    </recommendedName>
</protein>
<evidence type="ECO:0000313" key="2">
    <source>
        <dbReference type="EMBL" id="TWU72311.1"/>
    </source>
</evidence>
<feature type="domain" description="Amidohydrolase-related" evidence="1">
    <location>
        <begin position="75"/>
        <end position="358"/>
    </location>
</feature>
<evidence type="ECO:0000313" key="3">
    <source>
        <dbReference type="Proteomes" id="UP000317257"/>
    </source>
</evidence>
<evidence type="ECO:0000259" key="1">
    <source>
        <dbReference type="Pfam" id="PF01979"/>
    </source>
</evidence>
<dbReference type="Proteomes" id="UP000317257">
    <property type="component" value="Unassembled WGS sequence"/>
</dbReference>
<dbReference type="GO" id="GO:0016810">
    <property type="term" value="F:hydrolase activity, acting on carbon-nitrogen (but not peptide) bonds"/>
    <property type="evidence" value="ECO:0007669"/>
    <property type="project" value="InterPro"/>
</dbReference>
<organism evidence="2 3">
    <name type="scientific">Metarhizium rileyi (strain RCEF 4871)</name>
    <name type="common">Nomuraea rileyi</name>
    <dbReference type="NCBI Taxonomy" id="1649241"/>
    <lineage>
        <taxon>Eukaryota</taxon>
        <taxon>Fungi</taxon>
        <taxon>Dikarya</taxon>
        <taxon>Ascomycota</taxon>
        <taxon>Pezizomycotina</taxon>
        <taxon>Sordariomycetes</taxon>
        <taxon>Hypocreomycetidae</taxon>
        <taxon>Hypocreales</taxon>
        <taxon>Clavicipitaceae</taxon>
        <taxon>Metarhizium</taxon>
    </lineage>
</organism>
<dbReference type="SUPFAM" id="SSF51338">
    <property type="entry name" value="Composite domain of metallo-dependent hydrolases"/>
    <property type="match status" value="1"/>
</dbReference>
<dbReference type="PANTHER" id="PTHR43135">
    <property type="entry name" value="ALPHA-D-RIBOSE 1-METHYLPHOSPHONATE 5-TRIPHOSPHATE DIPHOSPHATASE"/>
    <property type="match status" value="1"/>
</dbReference>
<dbReference type="Gene3D" id="3.40.50.10910">
    <property type="entry name" value="Amidohydrolase"/>
    <property type="match status" value="1"/>
</dbReference>
<dbReference type="Gene3D" id="2.30.40.10">
    <property type="entry name" value="Urease, subunit C, domain 1"/>
    <property type="match status" value="1"/>
</dbReference>
<accession>A0A5C6G7J5</accession>
<dbReference type="SUPFAM" id="SSF51556">
    <property type="entry name" value="Metallo-dependent hydrolases"/>
    <property type="match status" value="1"/>
</dbReference>
<dbReference type="AlphaFoldDB" id="A0A5C6G7J5"/>
<sequence length="360" mass="37768">MSIVMVKNVGVFDGSSVKNHQHLAFAGNPGNILSADSDPTSTIDGTGCTVIPGLIDAKIDSGVSPEILPLCSAFGITTVIDSSSSWAASQAMRSAATDEPALPSFLATGSAISSKNTSLPTTSNYGGLETITSADEAERLVENKISTQRADYIKVIADQPGLDSNLLSATVRAAHHHGKLVIAHATQARAYALAVDAGFDIISPVPVDGTLDPEVVQKIVARGIGIIPTLCFLKKSVGLWRIQNPEYDFSYAISAVRTLHHAGAIICAGTSANSSTDISVPFGQGLHDELHLLTTAGLSTLEAIRAATSQPTALFGLRDRGLVKAGYRADLVMVDGNPLDDINFLSKIRRVWVQGVAVNR</sequence>
<dbReference type="InterPro" id="IPR011059">
    <property type="entry name" value="Metal-dep_hydrolase_composite"/>
</dbReference>
<reference evidence="3" key="1">
    <citation type="submission" date="2018-12" db="EMBL/GenBank/DDBJ databases">
        <title>The complete genome of Metarhizium rileyi, a key fungal pathogen of Lepidoptera.</title>
        <authorList>
            <person name="Binneck E."/>
            <person name="Lastra C.C.L."/>
            <person name="Sosa-Gomez D.R."/>
        </authorList>
    </citation>
    <scope>NUCLEOTIDE SEQUENCE [LARGE SCALE GENOMIC DNA]</scope>
    <source>
        <strain evidence="3">Cep018-CH2</strain>
    </source>
</reference>
<dbReference type="Gene3D" id="1.20.58.520">
    <property type="entry name" value="Amidohydrolase"/>
    <property type="match status" value="1"/>
</dbReference>
<dbReference type="Pfam" id="PF01979">
    <property type="entry name" value="Amidohydro_1"/>
    <property type="match status" value="1"/>
</dbReference>
<dbReference type="InterPro" id="IPR032466">
    <property type="entry name" value="Metal_Hydrolase"/>
</dbReference>
<dbReference type="PANTHER" id="PTHR43135:SF3">
    <property type="entry name" value="ALPHA-D-RIBOSE 1-METHYLPHOSPHONATE 5-TRIPHOSPHATE DIPHOSPHATASE"/>
    <property type="match status" value="1"/>
</dbReference>
<comment type="caution">
    <text evidence="2">The sequence shown here is derived from an EMBL/GenBank/DDBJ whole genome shotgun (WGS) entry which is preliminary data.</text>
</comment>
<dbReference type="EMBL" id="SBHS01000030">
    <property type="protein sequence ID" value="TWU72311.1"/>
    <property type="molecule type" value="Genomic_DNA"/>
</dbReference>
<name>A0A5C6G7J5_METRR</name>
<dbReference type="InterPro" id="IPR051781">
    <property type="entry name" value="Metallo-dep_Hydrolase"/>
</dbReference>